<accession>A0AAN0RCV5</accession>
<evidence type="ECO:0000313" key="1">
    <source>
        <dbReference type="EMBL" id="AHJ62542.1"/>
    </source>
</evidence>
<dbReference type="Proteomes" id="UP000019438">
    <property type="component" value="Chromosome"/>
</dbReference>
<dbReference type="EMBL" id="CP003181">
    <property type="protein sequence ID" value="AHJ62542.1"/>
    <property type="molecule type" value="Genomic_DNA"/>
</dbReference>
<proteinExistence type="predicted"/>
<dbReference type="KEGG" id="gbc:GbCGDNIH3_7155"/>
<reference evidence="2" key="1">
    <citation type="submission" date="2012-06" db="EMBL/GenBank/DDBJ databases">
        <title>Genome analysis of multiple Granulibacter bethesdensis isolates demonstrates substantial genome diversity.</title>
        <authorList>
            <person name="Greenberg D.E."/>
            <person name="Porcella S.F."/>
            <person name="Zarember K."/>
            <person name="Zelazny A.M."/>
            <person name="Bruno D."/>
            <person name="Martens C."/>
            <person name="Barbian K.D."/>
            <person name="Jaske E."/>
            <person name="Holland S.M."/>
        </authorList>
    </citation>
    <scope>NUCLEOTIDE SEQUENCE [LARGE SCALE GENOMIC DNA]</scope>
    <source>
        <strain evidence="2">CGDNIH3</strain>
    </source>
</reference>
<sequence>MVMPPLLILATDDDYRQHFETTCCGAVITTHDGIRVYFKKEDFDHAFFESPLRNGVKAKELSQARAQRMDWIAATLADPAAVRFQGWDKKKGRYDATRCVSVVFGDFVVVIRLGKKADGTLKANFVTCYEADNSTVKIRTSPLWNKEDCLNAL</sequence>
<name>A0AAN0RCV5_9PROT</name>
<protein>
    <submittedName>
        <fullName evidence="1">Uncharacterized protein</fullName>
    </submittedName>
</protein>
<organism evidence="1 2">
    <name type="scientific">Granulibacter bethesdensis</name>
    <dbReference type="NCBI Taxonomy" id="364410"/>
    <lineage>
        <taxon>Bacteria</taxon>
        <taxon>Pseudomonadati</taxon>
        <taxon>Pseudomonadota</taxon>
        <taxon>Alphaproteobacteria</taxon>
        <taxon>Acetobacterales</taxon>
        <taxon>Acetobacteraceae</taxon>
        <taxon>Granulibacter</taxon>
    </lineage>
</organism>
<dbReference type="AlphaFoldDB" id="A0AAN0RCV5"/>
<gene>
    <name evidence="1" type="ORF">GbCGDNIH3_7155</name>
</gene>
<evidence type="ECO:0000313" key="2">
    <source>
        <dbReference type="Proteomes" id="UP000019438"/>
    </source>
</evidence>